<evidence type="ECO:0000313" key="2">
    <source>
        <dbReference type="EMBL" id="KAL3755105.1"/>
    </source>
</evidence>
<comment type="caution">
    <text evidence="2">The sequence shown here is derived from an EMBL/GenBank/DDBJ whole genome shotgun (WGS) entry which is preliminary data.</text>
</comment>
<keyword evidence="3" id="KW-1185">Reference proteome</keyword>
<reference evidence="2 3" key="1">
    <citation type="submission" date="2024-11" db="EMBL/GenBank/DDBJ databases">
        <title>Chromosome-level genome assembly of Eucalyptus globulus Labill. provides insights into its genome evolution.</title>
        <authorList>
            <person name="Li X."/>
        </authorList>
    </citation>
    <scope>NUCLEOTIDE SEQUENCE [LARGE SCALE GENOMIC DNA]</scope>
    <source>
        <strain evidence="2">CL2024</strain>
        <tissue evidence="2">Fresh tender leaves</tissue>
    </source>
</reference>
<dbReference type="AlphaFoldDB" id="A0ABD3LTL3"/>
<name>A0ABD3LTL3_EUCGL</name>
<dbReference type="Proteomes" id="UP001634007">
    <property type="component" value="Unassembled WGS sequence"/>
</dbReference>
<protein>
    <submittedName>
        <fullName evidence="2">Uncharacterized protein</fullName>
    </submittedName>
</protein>
<accession>A0ABD3LTL3</accession>
<proteinExistence type="predicted"/>
<feature type="region of interest" description="Disordered" evidence="1">
    <location>
        <begin position="23"/>
        <end position="50"/>
    </location>
</feature>
<gene>
    <name evidence="2" type="ORF">ACJRO7_002211</name>
</gene>
<evidence type="ECO:0000256" key="1">
    <source>
        <dbReference type="SAM" id="MobiDB-lite"/>
    </source>
</evidence>
<evidence type="ECO:0000313" key="3">
    <source>
        <dbReference type="Proteomes" id="UP001634007"/>
    </source>
</evidence>
<dbReference type="EMBL" id="JBJKBG010000001">
    <property type="protein sequence ID" value="KAL3755105.1"/>
    <property type="molecule type" value="Genomic_DNA"/>
</dbReference>
<sequence>MSIETPLRYAASLPSRWYHCGASGLSGESRTGTLERSKQTPPRKLSDGESQTEIFSVELADSGLLWPSAKTWCYSGESVGLLGRCVVGFEPT</sequence>
<organism evidence="2 3">
    <name type="scientific">Eucalyptus globulus</name>
    <name type="common">Tasmanian blue gum</name>
    <dbReference type="NCBI Taxonomy" id="34317"/>
    <lineage>
        <taxon>Eukaryota</taxon>
        <taxon>Viridiplantae</taxon>
        <taxon>Streptophyta</taxon>
        <taxon>Embryophyta</taxon>
        <taxon>Tracheophyta</taxon>
        <taxon>Spermatophyta</taxon>
        <taxon>Magnoliopsida</taxon>
        <taxon>eudicotyledons</taxon>
        <taxon>Gunneridae</taxon>
        <taxon>Pentapetalae</taxon>
        <taxon>rosids</taxon>
        <taxon>malvids</taxon>
        <taxon>Myrtales</taxon>
        <taxon>Myrtaceae</taxon>
        <taxon>Myrtoideae</taxon>
        <taxon>Eucalypteae</taxon>
        <taxon>Eucalyptus</taxon>
    </lineage>
</organism>